<organism evidence="1">
    <name type="scientific">marine sediment metagenome</name>
    <dbReference type="NCBI Taxonomy" id="412755"/>
    <lineage>
        <taxon>unclassified sequences</taxon>
        <taxon>metagenomes</taxon>
        <taxon>ecological metagenomes</taxon>
    </lineage>
</organism>
<proteinExistence type="predicted"/>
<protein>
    <submittedName>
        <fullName evidence="1">Uncharacterized protein</fullName>
    </submittedName>
</protein>
<comment type="caution">
    <text evidence="1">The sequence shown here is derived from an EMBL/GenBank/DDBJ whole genome shotgun (WGS) entry which is preliminary data.</text>
</comment>
<dbReference type="AlphaFoldDB" id="X1DZE4"/>
<sequence>MKEKDALKFFHAYIDEMISLGGENFPRSISTRLGGNLAEVYKSRGITNLEGALSKMYEVLGAEPKIETNFICCPPDPHPEEYFCAWEFILKDK</sequence>
<reference evidence="1" key="1">
    <citation type="journal article" date="2014" name="Front. Microbiol.">
        <title>High frequency of phylogenetically diverse reductive dehalogenase-homologous genes in deep subseafloor sedimentary metagenomes.</title>
        <authorList>
            <person name="Kawai M."/>
            <person name="Futagami T."/>
            <person name="Toyoda A."/>
            <person name="Takaki Y."/>
            <person name="Nishi S."/>
            <person name="Hori S."/>
            <person name="Arai W."/>
            <person name="Tsubouchi T."/>
            <person name="Morono Y."/>
            <person name="Uchiyama I."/>
            <person name="Ito T."/>
            <person name="Fujiyama A."/>
            <person name="Inagaki F."/>
            <person name="Takami H."/>
        </authorList>
    </citation>
    <scope>NUCLEOTIDE SEQUENCE</scope>
    <source>
        <strain evidence="1">Expedition CK06-06</strain>
    </source>
</reference>
<name>X1DZE4_9ZZZZ</name>
<evidence type="ECO:0000313" key="1">
    <source>
        <dbReference type="EMBL" id="GAH01778.1"/>
    </source>
</evidence>
<dbReference type="EMBL" id="BART01029484">
    <property type="protein sequence ID" value="GAH01778.1"/>
    <property type="molecule type" value="Genomic_DNA"/>
</dbReference>
<accession>X1DZE4</accession>
<gene>
    <name evidence="1" type="ORF">S01H4_51724</name>
</gene>
<dbReference type="Pfam" id="PF19620">
    <property type="entry name" value="DUF6125"/>
    <property type="match status" value="1"/>
</dbReference>